<dbReference type="PATRIC" id="fig|1441730.3.peg.651"/>
<dbReference type="Proteomes" id="UP000053060">
    <property type="component" value="Unassembled WGS sequence"/>
</dbReference>
<dbReference type="CDD" id="cd06530">
    <property type="entry name" value="S26_SPase_I"/>
    <property type="match status" value="1"/>
</dbReference>
<dbReference type="GO" id="GO:0016020">
    <property type="term" value="C:membrane"/>
    <property type="evidence" value="ECO:0007669"/>
    <property type="project" value="UniProtKB-SubCell"/>
</dbReference>
<sequence>MTESREEDDRTGPLWWMGSMLTWALLFAMLTLLAVTILIPAVAGGERFTVLTGSMDPTYPPGTLIVVEPVEPDELAIGMPVTYQLRSGNPTVVTHRIIASTQSAKGQRTYITQGDANTVPDEKPVLYEQIRGRVWYSIPYLGYVNNWLTGQQRSWTVGIIAIALFGYATVLFTSGIRDGRREREAARTGGGSDARR</sequence>
<keyword evidence="3 6" id="KW-1133">Transmembrane helix</keyword>
<evidence type="ECO:0000256" key="2">
    <source>
        <dbReference type="ARBA" id="ARBA00022692"/>
    </source>
</evidence>
<evidence type="ECO:0000313" key="7">
    <source>
        <dbReference type="EMBL" id="KSZ60435.1"/>
    </source>
</evidence>
<dbReference type="SUPFAM" id="SSF51306">
    <property type="entry name" value="LexA/Signal peptidase"/>
    <property type="match status" value="1"/>
</dbReference>
<organism evidence="7 8">
    <name type="scientific">Rhodococcus pyridinivorans KG-16</name>
    <dbReference type="NCBI Taxonomy" id="1441730"/>
    <lineage>
        <taxon>Bacteria</taxon>
        <taxon>Bacillati</taxon>
        <taxon>Actinomycetota</taxon>
        <taxon>Actinomycetes</taxon>
        <taxon>Mycobacteriales</taxon>
        <taxon>Nocardiaceae</taxon>
        <taxon>Rhodococcus</taxon>
    </lineage>
</organism>
<dbReference type="PANTHER" id="PTHR10806:SF6">
    <property type="entry name" value="SIGNAL PEPTIDASE COMPLEX CATALYTIC SUBUNIT SEC11"/>
    <property type="match status" value="1"/>
</dbReference>
<dbReference type="PANTHER" id="PTHR10806">
    <property type="entry name" value="SIGNAL PEPTIDASE COMPLEX CATALYTIC SUBUNIT SEC11"/>
    <property type="match status" value="1"/>
</dbReference>
<keyword evidence="2 6" id="KW-0812">Transmembrane</keyword>
<evidence type="ECO:0000256" key="1">
    <source>
        <dbReference type="ARBA" id="ARBA00004370"/>
    </source>
</evidence>
<gene>
    <name evidence="7" type="ORF">Z045_03090</name>
</gene>
<comment type="caution">
    <text evidence="7">The sequence shown here is derived from an EMBL/GenBank/DDBJ whole genome shotgun (WGS) entry which is preliminary data.</text>
</comment>
<protein>
    <recommendedName>
        <fullName evidence="5">Signal peptidase I</fullName>
        <ecNumber evidence="5">3.4.21.89</ecNumber>
    </recommendedName>
</protein>
<dbReference type="InterPro" id="IPR036286">
    <property type="entry name" value="LexA/Signal_pep-like_sf"/>
</dbReference>
<proteinExistence type="predicted"/>
<evidence type="ECO:0000313" key="8">
    <source>
        <dbReference type="Proteomes" id="UP000053060"/>
    </source>
</evidence>
<dbReference type="RefSeq" id="WP_060650546.1">
    <property type="nucleotide sequence ID" value="NZ_AZXY01000001.1"/>
</dbReference>
<dbReference type="EC" id="3.4.21.89" evidence="5"/>
<evidence type="ECO:0000256" key="3">
    <source>
        <dbReference type="ARBA" id="ARBA00022989"/>
    </source>
</evidence>
<reference evidence="7 8" key="2">
    <citation type="journal article" date="2016" name="Genome Announc.">
        <title>Draft Genome Sequence of a Versatile Hydrocarbon-Degrading Bacterium, Rhodococcus pyridinivorans Strain KG-16, Collected from Oil Fields in India.</title>
        <authorList>
            <person name="Aggarwal R.K."/>
            <person name="Dawar C."/>
            <person name="Phanindranath R."/>
            <person name="Mutnuri L."/>
            <person name="Dayal A.M."/>
        </authorList>
    </citation>
    <scope>NUCLEOTIDE SEQUENCE [LARGE SCALE GENOMIC DNA]</scope>
    <source>
        <strain evidence="7 8">KG-16</strain>
    </source>
</reference>
<dbReference type="InterPro" id="IPR001733">
    <property type="entry name" value="Peptidase_S26B"/>
</dbReference>
<keyword evidence="4 6" id="KW-0472">Membrane</keyword>
<dbReference type="AlphaFoldDB" id="A0A0V9UR13"/>
<dbReference type="NCBIfam" id="TIGR02228">
    <property type="entry name" value="sigpep_I_arch"/>
    <property type="match status" value="1"/>
</dbReference>
<comment type="subcellular location">
    <subcellularLocation>
        <location evidence="1">Membrane</location>
    </subcellularLocation>
</comment>
<dbReference type="InterPro" id="IPR019533">
    <property type="entry name" value="Peptidase_S26"/>
</dbReference>
<name>A0A0V9UR13_9NOCA</name>
<dbReference type="GO" id="GO:0004252">
    <property type="term" value="F:serine-type endopeptidase activity"/>
    <property type="evidence" value="ECO:0007669"/>
    <property type="project" value="UniProtKB-UniRule"/>
</dbReference>
<dbReference type="GO" id="GO:0006465">
    <property type="term" value="P:signal peptide processing"/>
    <property type="evidence" value="ECO:0007669"/>
    <property type="project" value="UniProtKB-UniRule"/>
</dbReference>
<evidence type="ECO:0000256" key="4">
    <source>
        <dbReference type="ARBA" id="ARBA00023136"/>
    </source>
</evidence>
<feature type="transmembrane region" description="Helical" evidence="6">
    <location>
        <begin position="155"/>
        <end position="173"/>
    </location>
</feature>
<accession>A0A0V9UR13</accession>
<evidence type="ECO:0000256" key="5">
    <source>
        <dbReference type="NCBIfam" id="TIGR02228"/>
    </source>
</evidence>
<reference evidence="8" key="1">
    <citation type="submission" date="2015-01" db="EMBL/GenBank/DDBJ databases">
        <title>Draft genome sequence of Rhodococcus pyridinivorans strain KG-16, a hydrocarbon-degrading bacterium.</title>
        <authorList>
            <person name="Aggarwal R.K."/>
            <person name="Dawar C."/>
        </authorList>
    </citation>
    <scope>NUCLEOTIDE SEQUENCE [LARGE SCALE GENOMIC DNA]</scope>
    <source>
        <strain evidence="8">KG-16</strain>
    </source>
</reference>
<dbReference type="EMBL" id="AZXY01000001">
    <property type="protein sequence ID" value="KSZ60435.1"/>
    <property type="molecule type" value="Genomic_DNA"/>
</dbReference>
<feature type="transmembrane region" description="Helical" evidence="6">
    <location>
        <begin position="21"/>
        <end position="43"/>
    </location>
</feature>
<dbReference type="GO" id="GO:0009003">
    <property type="term" value="F:signal peptidase activity"/>
    <property type="evidence" value="ECO:0007669"/>
    <property type="project" value="UniProtKB-EC"/>
</dbReference>
<evidence type="ECO:0000256" key="6">
    <source>
        <dbReference type="SAM" id="Phobius"/>
    </source>
</evidence>